<keyword evidence="2" id="KW-1185">Reference proteome</keyword>
<dbReference type="Proteomes" id="UP000315082">
    <property type="component" value="Chromosome"/>
</dbReference>
<dbReference type="OrthoDB" id="269924at2"/>
<dbReference type="AlphaFoldDB" id="A0A518JN32"/>
<reference evidence="1 2" key="1">
    <citation type="submission" date="2019-02" db="EMBL/GenBank/DDBJ databases">
        <title>Deep-cultivation of Planctomycetes and their phenomic and genomic characterization uncovers novel biology.</title>
        <authorList>
            <person name="Wiegand S."/>
            <person name="Jogler M."/>
            <person name="Boedeker C."/>
            <person name="Pinto D."/>
            <person name="Vollmers J."/>
            <person name="Rivas-Marin E."/>
            <person name="Kohn T."/>
            <person name="Peeters S.H."/>
            <person name="Heuer A."/>
            <person name="Rast P."/>
            <person name="Oberbeckmann S."/>
            <person name="Bunk B."/>
            <person name="Jeske O."/>
            <person name="Meyerdierks A."/>
            <person name="Storesund J.E."/>
            <person name="Kallscheuer N."/>
            <person name="Luecker S."/>
            <person name="Lage O.M."/>
            <person name="Pohl T."/>
            <person name="Merkel B.J."/>
            <person name="Hornburger P."/>
            <person name="Mueller R.-W."/>
            <person name="Bruemmer F."/>
            <person name="Labrenz M."/>
            <person name="Spormann A.M."/>
            <person name="Op den Camp H."/>
            <person name="Overmann J."/>
            <person name="Amann R."/>
            <person name="Jetten M.S.M."/>
            <person name="Mascher T."/>
            <person name="Medema M.H."/>
            <person name="Devos D.P."/>
            <person name="Kaster A.-K."/>
            <person name="Ovreas L."/>
            <person name="Rohde M."/>
            <person name="Galperin M.Y."/>
            <person name="Jogler C."/>
        </authorList>
    </citation>
    <scope>NUCLEOTIDE SEQUENCE [LARGE SCALE GENOMIC DNA]</scope>
    <source>
        <strain evidence="1 2">Poly24</strain>
    </source>
</reference>
<evidence type="ECO:0008006" key="3">
    <source>
        <dbReference type="Google" id="ProtNLM"/>
    </source>
</evidence>
<dbReference type="NCBIfam" id="TIGR04256">
    <property type="entry name" value="GxxExxY"/>
    <property type="match status" value="1"/>
</dbReference>
<dbReference type="RefSeq" id="WP_145090205.1">
    <property type="nucleotide sequence ID" value="NZ_CP036348.1"/>
</dbReference>
<name>A0A518JN32_9BACT</name>
<dbReference type="EMBL" id="CP036348">
    <property type="protein sequence ID" value="QDV66917.1"/>
    <property type="molecule type" value="Genomic_DNA"/>
</dbReference>
<gene>
    <name evidence="1" type="ORF">Poly24_06060</name>
</gene>
<dbReference type="KEGG" id="rcf:Poly24_06060"/>
<accession>A0A518JN32</accession>
<sequence>MPIYVDAEIQVFPEPEFHSLAERVVGIAFDVHQSFGRLLDEEIYKNVISGRCHAAEIVPARREVEIVVQHDDFRKSYFMDSLLANGLMVEAKVVEELADVHRAQAIHYLLLTGMHHGLLLNFRPGKVEKWFVSTSLDLNERRRFEVDDSDWQPRTVASRKLQRLVEDLLLDWGAFLQTSLYRQAITHFFGGPEIALRRVPVYDAGRQVGTHEVCMLAEGTAVAVTGLSSGQPAMADHLRRFLCHTDLTTMDWVNLDKHQITFRTITR</sequence>
<protein>
    <recommendedName>
        <fullName evidence="3">GxxExxY protein</fullName>
    </recommendedName>
</protein>
<evidence type="ECO:0000313" key="2">
    <source>
        <dbReference type="Proteomes" id="UP000315082"/>
    </source>
</evidence>
<dbReference type="InterPro" id="IPR026350">
    <property type="entry name" value="GxxExxY"/>
</dbReference>
<dbReference type="Pfam" id="PF13366">
    <property type="entry name" value="PDDEXK_3"/>
    <property type="match status" value="1"/>
</dbReference>
<organism evidence="1 2">
    <name type="scientific">Rosistilla carotiformis</name>
    <dbReference type="NCBI Taxonomy" id="2528017"/>
    <lineage>
        <taxon>Bacteria</taxon>
        <taxon>Pseudomonadati</taxon>
        <taxon>Planctomycetota</taxon>
        <taxon>Planctomycetia</taxon>
        <taxon>Pirellulales</taxon>
        <taxon>Pirellulaceae</taxon>
        <taxon>Rosistilla</taxon>
    </lineage>
</organism>
<evidence type="ECO:0000313" key="1">
    <source>
        <dbReference type="EMBL" id="QDV66917.1"/>
    </source>
</evidence>
<proteinExistence type="predicted"/>